<evidence type="ECO:0000313" key="3">
    <source>
        <dbReference type="Proteomes" id="UP000755585"/>
    </source>
</evidence>
<dbReference type="InterPro" id="IPR025843">
    <property type="entry name" value="Actino_peptide"/>
</dbReference>
<dbReference type="EMBL" id="JAGINT010000001">
    <property type="protein sequence ID" value="MBP2348941.1"/>
    <property type="molecule type" value="Genomic_DNA"/>
</dbReference>
<evidence type="ECO:0000313" key="2">
    <source>
        <dbReference type="EMBL" id="MBP2348941.1"/>
    </source>
</evidence>
<name>A0ABS4UBF9_9ACTN</name>
<dbReference type="NCBIfam" id="TIGR04186">
    <property type="entry name" value="GRASP_targ"/>
    <property type="match status" value="1"/>
</dbReference>
<accession>A0ABS4UBF9</accession>
<organism evidence="2 3">
    <name type="scientific">Kribbella aluminosa</name>
    <dbReference type="NCBI Taxonomy" id="416017"/>
    <lineage>
        <taxon>Bacteria</taxon>
        <taxon>Bacillati</taxon>
        <taxon>Actinomycetota</taxon>
        <taxon>Actinomycetes</taxon>
        <taxon>Propionibacteriales</taxon>
        <taxon>Kribbellaceae</taxon>
        <taxon>Kribbella</taxon>
    </lineage>
</organism>
<reference evidence="2 3" key="1">
    <citation type="submission" date="2021-03" db="EMBL/GenBank/DDBJ databases">
        <title>Sequencing the genomes of 1000 actinobacteria strains.</title>
        <authorList>
            <person name="Klenk H.-P."/>
        </authorList>
    </citation>
    <scope>NUCLEOTIDE SEQUENCE [LARGE SCALE GENOMIC DNA]</scope>
    <source>
        <strain evidence="2 3">DSM 18824</strain>
    </source>
</reference>
<dbReference type="InterPro" id="IPR026496">
    <property type="entry name" value="GRASP_targ"/>
</dbReference>
<feature type="region of interest" description="Disordered" evidence="1">
    <location>
        <begin position="48"/>
        <end position="90"/>
    </location>
</feature>
<dbReference type="Pfam" id="PF14408">
    <property type="entry name" value="Actino_peptide"/>
    <property type="match status" value="1"/>
</dbReference>
<dbReference type="Proteomes" id="UP000755585">
    <property type="component" value="Unassembled WGS sequence"/>
</dbReference>
<proteinExistence type="predicted"/>
<protein>
    <submittedName>
        <fullName evidence="2">ATP-grasp target RiPP</fullName>
    </submittedName>
</protein>
<gene>
    <name evidence="2" type="ORF">JOF29_000024</name>
</gene>
<keyword evidence="3" id="KW-1185">Reference proteome</keyword>
<sequence>MSDPNRQVQPWGIGRMGLYQAADPLPYVRVELDPVTQTATRYAVDGTVIEMKHGTSRPVRQPTQTPGPDGGDPRKPPDPDTDQITAYEPD</sequence>
<dbReference type="RefSeq" id="WP_209692190.1">
    <property type="nucleotide sequence ID" value="NZ_BAAAVU010000028.1"/>
</dbReference>
<evidence type="ECO:0000256" key="1">
    <source>
        <dbReference type="SAM" id="MobiDB-lite"/>
    </source>
</evidence>
<comment type="caution">
    <text evidence="2">The sequence shown here is derived from an EMBL/GenBank/DDBJ whole genome shotgun (WGS) entry which is preliminary data.</text>
</comment>